<gene>
    <name evidence="4" type="ORF">ACJRO7_025397</name>
</gene>
<evidence type="ECO:0000313" key="5">
    <source>
        <dbReference type="Proteomes" id="UP001634007"/>
    </source>
</evidence>
<accession>A0ABD3K8S1</accession>
<keyword evidence="5" id="KW-1185">Reference proteome</keyword>
<evidence type="ECO:0000256" key="1">
    <source>
        <dbReference type="ARBA" id="ARBA00009861"/>
    </source>
</evidence>
<sequence>MEVEIVSKEHVKLSSSTPAHLRTYRLSLRDQLVPTAHIPMILFYDRPTTFTTDEALRRLKQSASQALPKFYHSPAGSRTTSTSTETMMVSTMLRPRSTALSL</sequence>
<dbReference type="AlphaFoldDB" id="A0ABD3K8S1"/>
<comment type="caution">
    <text evidence="4">The sequence shown here is derived from an EMBL/GenBank/DDBJ whole genome shotgun (WGS) entry which is preliminary data.</text>
</comment>
<dbReference type="EMBL" id="JBJKBG010000006">
    <property type="protein sequence ID" value="KAL3736441.1"/>
    <property type="molecule type" value="Genomic_DNA"/>
</dbReference>
<name>A0ABD3K8S1_EUCGL</name>
<proteinExistence type="inferred from homology"/>
<dbReference type="InterPro" id="IPR023213">
    <property type="entry name" value="CAT-like_dom_sf"/>
</dbReference>
<dbReference type="Gene3D" id="3.30.559.10">
    <property type="entry name" value="Chloramphenicol acetyltransferase-like domain"/>
    <property type="match status" value="1"/>
</dbReference>
<organism evidence="4 5">
    <name type="scientific">Eucalyptus globulus</name>
    <name type="common">Tasmanian blue gum</name>
    <dbReference type="NCBI Taxonomy" id="34317"/>
    <lineage>
        <taxon>Eukaryota</taxon>
        <taxon>Viridiplantae</taxon>
        <taxon>Streptophyta</taxon>
        <taxon>Embryophyta</taxon>
        <taxon>Tracheophyta</taxon>
        <taxon>Spermatophyta</taxon>
        <taxon>Magnoliopsida</taxon>
        <taxon>eudicotyledons</taxon>
        <taxon>Gunneridae</taxon>
        <taxon>Pentapetalae</taxon>
        <taxon>rosids</taxon>
        <taxon>malvids</taxon>
        <taxon>Myrtales</taxon>
        <taxon>Myrtaceae</taxon>
        <taxon>Myrtoideae</taxon>
        <taxon>Eucalypteae</taxon>
        <taxon>Eucalyptus</taxon>
    </lineage>
</organism>
<protein>
    <submittedName>
        <fullName evidence="4">Uncharacterized protein</fullName>
    </submittedName>
</protein>
<keyword evidence="2" id="KW-0808">Transferase</keyword>
<evidence type="ECO:0000256" key="3">
    <source>
        <dbReference type="ARBA" id="ARBA00023315"/>
    </source>
</evidence>
<reference evidence="4 5" key="1">
    <citation type="submission" date="2024-11" db="EMBL/GenBank/DDBJ databases">
        <title>Chromosome-level genome assembly of Eucalyptus globulus Labill. provides insights into its genome evolution.</title>
        <authorList>
            <person name="Li X."/>
        </authorList>
    </citation>
    <scope>NUCLEOTIDE SEQUENCE [LARGE SCALE GENOMIC DNA]</scope>
    <source>
        <strain evidence="4">CL2024</strain>
        <tissue evidence="4">Fresh tender leaves</tissue>
    </source>
</reference>
<dbReference type="Pfam" id="PF02458">
    <property type="entry name" value="Transferase"/>
    <property type="match status" value="1"/>
</dbReference>
<dbReference type="PANTHER" id="PTHR31623">
    <property type="entry name" value="F21J9.9"/>
    <property type="match status" value="1"/>
</dbReference>
<dbReference type="GO" id="GO:0016746">
    <property type="term" value="F:acyltransferase activity"/>
    <property type="evidence" value="ECO:0007669"/>
    <property type="project" value="UniProtKB-KW"/>
</dbReference>
<comment type="similarity">
    <text evidence="1">Belongs to the plant acyltransferase family.</text>
</comment>
<keyword evidence="3" id="KW-0012">Acyltransferase</keyword>
<evidence type="ECO:0000256" key="2">
    <source>
        <dbReference type="ARBA" id="ARBA00022679"/>
    </source>
</evidence>
<evidence type="ECO:0000313" key="4">
    <source>
        <dbReference type="EMBL" id="KAL3736441.1"/>
    </source>
</evidence>
<dbReference type="PANTHER" id="PTHR31623:SF108">
    <property type="entry name" value="BAHD ACYLTRANSFERASE"/>
    <property type="match status" value="1"/>
</dbReference>
<dbReference type="Proteomes" id="UP001634007">
    <property type="component" value="Unassembled WGS sequence"/>
</dbReference>